<dbReference type="OrthoDB" id="9797151at2"/>
<dbReference type="Proteomes" id="UP000008710">
    <property type="component" value="Plasmid pRHL3"/>
</dbReference>
<dbReference type="Pfam" id="PF00378">
    <property type="entry name" value="ECH_1"/>
    <property type="match status" value="1"/>
</dbReference>
<dbReference type="EMBL" id="CP000434">
    <property type="protein sequence ID" value="ABH00829.1"/>
    <property type="molecule type" value="Genomic_DNA"/>
</dbReference>
<dbReference type="InterPro" id="IPR001753">
    <property type="entry name" value="Enoyl-CoA_hydra/iso"/>
</dbReference>
<dbReference type="SUPFAM" id="SSF52096">
    <property type="entry name" value="ClpP/crotonase"/>
    <property type="match status" value="1"/>
</dbReference>
<protein>
    <submittedName>
        <fullName evidence="1">Enoyl-CoA hydratase</fullName>
        <ecNumber evidence="1">4.2.1.17</ecNumber>
    </submittedName>
</protein>
<gene>
    <name evidence="1" type="ordered locus">RHA1_ro11182</name>
</gene>
<dbReference type="RefSeq" id="WP_011600456.1">
    <property type="nucleotide sequence ID" value="NC_008271.1"/>
</dbReference>
<dbReference type="Gene3D" id="3.90.226.10">
    <property type="entry name" value="2-enoyl-CoA Hydratase, Chain A, domain 1"/>
    <property type="match status" value="1"/>
</dbReference>
<evidence type="ECO:0000313" key="1">
    <source>
        <dbReference type="EMBL" id="ABH00829.1"/>
    </source>
</evidence>
<dbReference type="CDD" id="cd06558">
    <property type="entry name" value="crotonase-like"/>
    <property type="match status" value="1"/>
</dbReference>
<accession>Q0RV57</accession>
<dbReference type="PANTHER" id="PTHR11941:SF54">
    <property type="entry name" value="ENOYL-COA HYDRATASE, MITOCHONDRIAL"/>
    <property type="match status" value="1"/>
</dbReference>
<dbReference type="eggNOG" id="COG1024">
    <property type="taxonomic scope" value="Bacteria"/>
</dbReference>
<evidence type="ECO:0000313" key="2">
    <source>
        <dbReference type="Proteomes" id="UP000008710"/>
    </source>
</evidence>
<dbReference type="InterPro" id="IPR029045">
    <property type="entry name" value="ClpP/crotonase-like_dom_sf"/>
</dbReference>
<dbReference type="KEGG" id="rha:RHA1_ro11182"/>
<dbReference type="PANTHER" id="PTHR11941">
    <property type="entry name" value="ENOYL-COA HYDRATASE-RELATED"/>
    <property type="match status" value="1"/>
</dbReference>
<dbReference type="AlphaFoldDB" id="Q0RV57"/>
<dbReference type="EC" id="4.2.1.17" evidence="1"/>
<geneLocation type="plasmid" evidence="1 2">
    <name>pRHL3</name>
</geneLocation>
<keyword evidence="1" id="KW-0456">Lyase</keyword>
<dbReference type="HOGENOM" id="CLU_009834_7_3_11"/>
<keyword evidence="1" id="KW-0614">Plasmid</keyword>
<sequence length="276" mass="29039">MNTEAGDVPTAQDTVENASVGAVRYEIDGRVAHIVLNRPSKMNAIGRSVLGGIREAVFCAESDPAVKVIIVRGEGRAFSAGGDLDEVSALVRDSPEFDRFLDYWHETLILLERCPLPTIAAVHGVAFAGGFEVTQACDFVVMGDETKIGDQHANFGLFPAGGSTQRLPRLVGPRTAKWMLMTGAAIGPATALASGLVNEVVPEADVLARAKVMAAVLAGKSMSASAAIKAAVSIGADLPLRDAIDAERQIALRHMASEDVQTGLAAFRSRATPEFD</sequence>
<dbReference type="GO" id="GO:0004300">
    <property type="term" value="F:enoyl-CoA hydratase activity"/>
    <property type="evidence" value="ECO:0007669"/>
    <property type="project" value="UniProtKB-EC"/>
</dbReference>
<name>Q0RV57_RHOJR</name>
<dbReference type="GO" id="GO:0006635">
    <property type="term" value="P:fatty acid beta-oxidation"/>
    <property type="evidence" value="ECO:0007669"/>
    <property type="project" value="TreeGrafter"/>
</dbReference>
<proteinExistence type="predicted"/>
<organism evidence="1 2">
    <name type="scientific">Rhodococcus jostii (strain RHA1)</name>
    <dbReference type="NCBI Taxonomy" id="101510"/>
    <lineage>
        <taxon>Bacteria</taxon>
        <taxon>Bacillati</taxon>
        <taxon>Actinomycetota</taxon>
        <taxon>Actinomycetes</taxon>
        <taxon>Mycobacteriales</taxon>
        <taxon>Nocardiaceae</taxon>
        <taxon>Rhodococcus</taxon>
    </lineage>
</organism>
<reference evidence="2" key="1">
    <citation type="journal article" date="2006" name="Proc. Natl. Acad. Sci. U.S.A.">
        <title>The complete genome of Rhodococcus sp. RHA1 provides insights into a catabolic powerhouse.</title>
        <authorList>
            <person name="McLeod M.P."/>
            <person name="Warren R.L."/>
            <person name="Hsiao W.W.L."/>
            <person name="Araki N."/>
            <person name="Myhre M."/>
            <person name="Fernandes C."/>
            <person name="Miyazawa D."/>
            <person name="Wong W."/>
            <person name="Lillquist A.L."/>
            <person name="Wang D."/>
            <person name="Dosanjh M."/>
            <person name="Hara H."/>
            <person name="Petrescu A."/>
            <person name="Morin R.D."/>
            <person name="Yang G."/>
            <person name="Stott J.M."/>
            <person name="Schein J.E."/>
            <person name="Shin H."/>
            <person name="Smailus D."/>
            <person name="Siddiqui A.S."/>
            <person name="Marra M.A."/>
            <person name="Jones S.J.M."/>
            <person name="Holt R."/>
            <person name="Brinkman F.S.L."/>
            <person name="Miyauchi K."/>
            <person name="Fukuda M."/>
            <person name="Davies J.E."/>
            <person name="Mohn W.W."/>
            <person name="Eltis L.D."/>
        </authorList>
    </citation>
    <scope>NUCLEOTIDE SEQUENCE [LARGE SCALE GENOMIC DNA]</scope>
    <source>
        <strain evidence="2">RHA1</strain>
    </source>
</reference>